<protein>
    <recommendedName>
        <fullName evidence="3">peroxidase</fullName>
        <ecNumber evidence="3">1.11.1.7</ecNumber>
    </recommendedName>
</protein>
<evidence type="ECO:0000256" key="3">
    <source>
        <dbReference type="ARBA" id="ARBA00012313"/>
    </source>
</evidence>
<dbReference type="GO" id="GO:0020037">
    <property type="term" value="F:heme binding"/>
    <property type="evidence" value="ECO:0007669"/>
    <property type="project" value="InterPro"/>
</dbReference>
<keyword evidence="14" id="KW-1185">Reference proteome</keyword>
<evidence type="ECO:0000256" key="7">
    <source>
        <dbReference type="ARBA" id="ARBA00023002"/>
    </source>
</evidence>
<comment type="cofactor">
    <cofactor evidence="10">
        <name>Ca(2+)</name>
        <dbReference type="ChEBI" id="CHEBI:29108"/>
    </cofactor>
    <text evidence="10">Binds 2 calcium ions per subunit.</text>
</comment>
<comment type="caution">
    <text evidence="13">The sequence shown here is derived from an EMBL/GenBank/DDBJ whole genome shotgun (WGS) entry which is preliminary data.</text>
</comment>
<reference evidence="13" key="1">
    <citation type="submission" date="2019-09" db="EMBL/GenBank/DDBJ databases">
        <title>Draft genome information of white flower Hibiscus syriacus.</title>
        <authorList>
            <person name="Kim Y.-M."/>
        </authorList>
    </citation>
    <scope>NUCLEOTIDE SEQUENCE [LARGE SCALE GENOMIC DNA]</scope>
    <source>
        <strain evidence="13">YM2019G1</strain>
    </source>
</reference>
<feature type="binding site" evidence="10">
    <location>
        <position position="129"/>
    </location>
    <ligand>
        <name>Ca(2+)</name>
        <dbReference type="ChEBI" id="CHEBI:29108"/>
        <label>2</label>
    </ligand>
</feature>
<feature type="binding site" evidence="10">
    <location>
        <position position="126"/>
    </location>
    <ligand>
        <name>Ca(2+)</name>
        <dbReference type="ChEBI" id="CHEBI:29108"/>
        <label>2</label>
    </ligand>
</feature>
<evidence type="ECO:0000256" key="9">
    <source>
        <dbReference type="PIRSR" id="PIRSR600823-2"/>
    </source>
</evidence>
<dbReference type="EMBL" id="VEPZ02000941">
    <property type="protein sequence ID" value="KAE8708497.1"/>
    <property type="molecule type" value="Genomic_DNA"/>
</dbReference>
<gene>
    <name evidence="13" type="ORF">F3Y22_tig00110339pilonHSYRG00239</name>
</gene>
<dbReference type="GO" id="GO:0140825">
    <property type="term" value="F:lactoperoxidase activity"/>
    <property type="evidence" value="ECO:0007669"/>
    <property type="project" value="UniProtKB-EC"/>
</dbReference>
<evidence type="ECO:0000256" key="1">
    <source>
        <dbReference type="ARBA" id="ARBA00000189"/>
    </source>
</evidence>
<dbReference type="GO" id="GO:0046872">
    <property type="term" value="F:metal ion binding"/>
    <property type="evidence" value="ECO:0007669"/>
    <property type="project" value="UniProtKB-KW"/>
</dbReference>
<evidence type="ECO:0000313" key="14">
    <source>
        <dbReference type="Proteomes" id="UP000436088"/>
    </source>
</evidence>
<evidence type="ECO:0000259" key="12">
    <source>
        <dbReference type="PROSITE" id="PS50873"/>
    </source>
</evidence>
<dbReference type="PANTHER" id="PTHR31517:SF17">
    <property type="entry name" value="PEROXIDASE 6"/>
    <property type="match status" value="1"/>
</dbReference>
<feature type="binding site" evidence="10">
    <location>
        <position position="134"/>
    </location>
    <ligand>
        <name>Ca(2+)</name>
        <dbReference type="ChEBI" id="CHEBI:29108"/>
        <label>2</label>
    </ligand>
</feature>
<dbReference type="InterPro" id="IPR010255">
    <property type="entry name" value="Haem_peroxidase_sf"/>
</dbReference>
<name>A0A6A3AYD8_HIBSY</name>
<dbReference type="InterPro" id="IPR002016">
    <property type="entry name" value="Haem_peroxidase"/>
</dbReference>
<dbReference type="InterPro" id="IPR000823">
    <property type="entry name" value="Peroxidase_pln"/>
</dbReference>
<dbReference type="PANTHER" id="PTHR31517">
    <property type="match status" value="1"/>
</dbReference>
<evidence type="ECO:0000256" key="8">
    <source>
        <dbReference type="ARBA" id="ARBA00023004"/>
    </source>
</evidence>
<dbReference type="AlphaFoldDB" id="A0A6A3AYD8"/>
<evidence type="ECO:0000256" key="11">
    <source>
        <dbReference type="RuleBase" id="RU004241"/>
    </source>
</evidence>
<feature type="binding site" evidence="9">
    <location>
        <position position="76"/>
    </location>
    <ligand>
        <name>substrate</name>
    </ligand>
</feature>
<dbReference type="Pfam" id="PF00141">
    <property type="entry name" value="peroxidase"/>
    <property type="match status" value="2"/>
</dbReference>
<keyword evidence="7" id="KW-0560">Oxidoreductase</keyword>
<sequence length="160" mass="18270">MTVSSRRDEQNFERIRRDRQYQAEVEKSCPETVSCIDILTVATRDATVLLGGPYWRVPYGRKDSKTSNETDAYTVPISREKLIDLLELFQSKGLNIVDLRKCRCGGDEYVDIDATTPTTFDSVDLDATTPTTFDSQFYANLEREMGLLSTDQRLYSDSRT</sequence>
<keyword evidence="6 10" id="KW-0479">Metal-binding</keyword>
<dbReference type="SUPFAM" id="SSF48113">
    <property type="entry name" value="Heme-dependent peroxidases"/>
    <property type="match status" value="1"/>
</dbReference>
<keyword evidence="5" id="KW-0349">Heme</keyword>
<evidence type="ECO:0000313" key="13">
    <source>
        <dbReference type="EMBL" id="KAE8708497.1"/>
    </source>
</evidence>
<feature type="domain" description="Plant heme peroxidase family profile" evidence="12">
    <location>
        <begin position="22"/>
        <end position="160"/>
    </location>
</feature>
<keyword evidence="4" id="KW-0575">Peroxidase</keyword>
<dbReference type="PRINTS" id="PR00461">
    <property type="entry name" value="PLPEROXIDASE"/>
</dbReference>
<dbReference type="GO" id="GO:0006979">
    <property type="term" value="P:response to oxidative stress"/>
    <property type="evidence" value="ECO:0007669"/>
    <property type="project" value="InterPro"/>
</dbReference>
<keyword evidence="10" id="KW-0106">Calcium</keyword>
<keyword evidence="8" id="KW-0408">Iron</keyword>
<evidence type="ECO:0000256" key="5">
    <source>
        <dbReference type="ARBA" id="ARBA00022617"/>
    </source>
</evidence>
<comment type="catalytic activity">
    <reaction evidence="1">
        <text>2 a phenolic donor + H2O2 = 2 a phenolic radical donor + 2 H2O</text>
        <dbReference type="Rhea" id="RHEA:56136"/>
        <dbReference type="ChEBI" id="CHEBI:15377"/>
        <dbReference type="ChEBI" id="CHEBI:16240"/>
        <dbReference type="ChEBI" id="CHEBI:139520"/>
        <dbReference type="ChEBI" id="CHEBI:139521"/>
        <dbReference type="EC" id="1.11.1.7"/>
    </reaction>
</comment>
<dbReference type="Gene3D" id="1.10.420.10">
    <property type="entry name" value="Peroxidase, domain 2"/>
    <property type="match status" value="2"/>
</dbReference>
<dbReference type="Proteomes" id="UP000436088">
    <property type="component" value="Unassembled WGS sequence"/>
</dbReference>
<dbReference type="PROSITE" id="PS50873">
    <property type="entry name" value="PEROXIDASE_4"/>
    <property type="match status" value="1"/>
</dbReference>
<evidence type="ECO:0000256" key="10">
    <source>
        <dbReference type="PIRSR" id="PIRSR600823-3"/>
    </source>
</evidence>
<dbReference type="PRINTS" id="PR00458">
    <property type="entry name" value="PEROXIDASE"/>
</dbReference>
<proteinExistence type="inferred from homology"/>
<comment type="cofactor">
    <cofactor evidence="2">
        <name>heme b</name>
        <dbReference type="ChEBI" id="CHEBI:60344"/>
    </cofactor>
</comment>
<evidence type="ECO:0000256" key="6">
    <source>
        <dbReference type="ARBA" id="ARBA00022723"/>
    </source>
</evidence>
<evidence type="ECO:0000256" key="2">
    <source>
        <dbReference type="ARBA" id="ARBA00001970"/>
    </source>
</evidence>
<evidence type="ECO:0000256" key="4">
    <source>
        <dbReference type="ARBA" id="ARBA00022559"/>
    </source>
</evidence>
<dbReference type="Gene3D" id="1.10.520.10">
    <property type="match status" value="1"/>
</dbReference>
<comment type="similarity">
    <text evidence="11">Belongs to the peroxidase family.</text>
</comment>
<accession>A0A6A3AYD8</accession>
<dbReference type="EC" id="1.11.1.7" evidence="3"/>
<organism evidence="13 14">
    <name type="scientific">Hibiscus syriacus</name>
    <name type="common">Rose of Sharon</name>
    <dbReference type="NCBI Taxonomy" id="106335"/>
    <lineage>
        <taxon>Eukaryota</taxon>
        <taxon>Viridiplantae</taxon>
        <taxon>Streptophyta</taxon>
        <taxon>Embryophyta</taxon>
        <taxon>Tracheophyta</taxon>
        <taxon>Spermatophyta</taxon>
        <taxon>Magnoliopsida</taxon>
        <taxon>eudicotyledons</taxon>
        <taxon>Gunneridae</taxon>
        <taxon>Pentapetalae</taxon>
        <taxon>rosids</taxon>
        <taxon>malvids</taxon>
        <taxon>Malvales</taxon>
        <taxon>Malvaceae</taxon>
        <taxon>Malvoideae</taxon>
        <taxon>Hibiscus</taxon>
    </lineage>
</organism>